<keyword evidence="8 19" id="KW-0169">Cobalamin biosynthesis</keyword>
<feature type="transmembrane region" description="Helical" evidence="19">
    <location>
        <begin position="116"/>
        <end position="136"/>
    </location>
</feature>
<evidence type="ECO:0000256" key="8">
    <source>
        <dbReference type="ARBA" id="ARBA00022573"/>
    </source>
</evidence>
<organism evidence="20 21">
    <name type="scientific">Metabacillus rhizolycopersici</name>
    <dbReference type="NCBI Taxonomy" id="2875709"/>
    <lineage>
        <taxon>Bacteria</taxon>
        <taxon>Bacillati</taxon>
        <taxon>Bacillota</taxon>
        <taxon>Bacilli</taxon>
        <taxon>Bacillales</taxon>
        <taxon>Bacillaceae</taxon>
        <taxon>Metabacillus</taxon>
    </lineage>
</organism>
<evidence type="ECO:0000256" key="18">
    <source>
        <dbReference type="ARBA" id="ARBA00049504"/>
    </source>
</evidence>
<sequence length="263" mass="29975">MERLISMKHFVQGLILAMQFLTRIPIPIACPWERQSIKGALSSFGIVGLIIGGILALTLSITDTVFPEWMSALLIVTLWVFLTGGLHLDGLMDVADAVGSNAPLEKKLVIMKDPQVGSFAVLTAIFHLVWKVAFIYGFLTYPDMELQLLLFCVILIPACSRLIPLFLLYYVPVMKQEGLAYQWKQHISVREVFIGTAIVFIYTLLYPYMFLIFLSYFVYFFFIRIWILKNFKGINGDILGASIEGGELWGLFILWMYTWFVMG</sequence>
<evidence type="ECO:0000256" key="1">
    <source>
        <dbReference type="ARBA" id="ARBA00001946"/>
    </source>
</evidence>
<evidence type="ECO:0000256" key="5">
    <source>
        <dbReference type="ARBA" id="ARBA00013200"/>
    </source>
</evidence>
<comment type="catalytic activity">
    <reaction evidence="17 19">
        <text>alpha-ribazole + adenosylcob(III)inamide-GDP = adenosylcob(III)alamin + GMP + H(+)</text>
        <dbReference type="Rhea" id="RHEA:16049"/>
        <dbReference type="ChEBI" id="CHEBI:10329"/>
        <dbReference type="ChEBI" id="CHEBI:15378"/>
        <dbReference type="ChEBI" id="CHEBI:18408"/>
        <dbReference type="ChEBI" id="CHEBI:58115"/>
        <dbReference type="ChEBI" id="CHEBI:60487"/>
        <dbReference type="EC" id="2.7.8.26"/>
    </reaction>
</comment>
<comment type="caution">
    <text evidence="20">The sequence shown here is derived from an EMBL/GenBank/DDBJ whole genome shotgun (WGS) entry which is preliminary data.</text>
</comment>
<dbReference type="PANTHER" id="PTHR34148:SF1">
    <property type="entry name" value="ADENOSYLCOBINAMIDE-GDP RIBAZOLETRANSFERASE"/>
    <property type="match status" value="1"/>
</dbReference>
<keyword evidence="9 19" id="KW-0808">Transferase</keyword>
<dbReference type="EC" id="2.7.8.26" evidence="5 19"/>
<comment type="function">
    <text evidence="14 19">Joins adenosylcobinamide-GDP and alpha-ribazole to generate adenosylcobalamin (Ado-cobalamin). Also synthesizes adenosylcobalamin 5'-phosphate from adenosylcobinamide-GDP and alpha-ribazole 5'-phosphate.</text>
</comment>
<evidence type="ECO:0000256" key="11">
    <source>
        <dbReference type="ARBA" id="ARBA00022842"/>
    </source>
</evidence>
<evidence type="ECO:0000256" key="19">
    <source>
        <dbReference type="HAMAP-Rule" id="MF_00719"/>
    </source>
</evidence>
<comment type="catalytic activity">
    <reaction evidence="18 19">
        <text>alpha-ribazole 5'-phosphate + adenosylcob(III)inamide-GDP = adenosylcob(III)alamin 5'-phosphate + GMP + H(+)</text>
        <dbReference type="Rhea" id="RHEA:23560"/>
        <dbReference type="ChEBI" id="CHEBI:15378"/>
        <dbReference type="ChEBI" id="CHEBI:57918"/>
        <dbReference type="ChEBI" id="CHEBI:58115"/>
        <dbReference type="ChEBI" id="CHEBI:60487"/>
        <dbReference type="ChEBI" id="CHEBI:60493"/>
        <dbReference type="EC" id="2.7.8.26"/>
    </reaction>
</comment>
<feature type="transmembrane region" description="Helical" evidence="19">
    <location>
        <begin position="69"/>
        <end position="88"/>
    </location>
</feature>
<protein>
    <recommendedName>
        <fullName evidence="6 19">Adenosylcobinamide-GDP ribazoletransferase</fullName>
        <ecNumber evidence="5 19">2.7.8.26</ecNumber>
    </recommendedName>
    <alternativeName>
        <fullName evidence="16 19">Cobalamin synthase</fullName>
    </alternativeName>
    <alternativeName>
        <fullName evidence="15 19">Cobalamin-5'-phosphate synthase</fullName>
    </alternativeName>
</protein>
<evidence type="ECO:0000256" key="3">
    <source>
        <dbReference type="ARBA" id="ARBA00004663"/>
    </source>
</evidence>
<evidence type="ECO:0000256" key="4">
    <source>
        <dbReference type="ARBA" id="ARBA00010561"/>
    </source>
</evidence>
<comment type="pathway">
    <text evidence="3 19">Cofactor biosynthesis; adenosylcobalamin biosynthesis; adenosylcobalamin from cob(II)yrinate a,c-diamide: step 7/7.</text>
</comment>
<evidence type="ECO:0000256" key="15">
    <source>
        <dbReference type="ARBA" id="ARBA00032605"/>
    </source>
</evidence>
<evidence type="ECO:0000256" key="16">
    <source>
        <dbReference type="ARBA" id="ARBA00032853"/>
    </source>
</evidence>
<evidence type="ECO:0000313" key="21">
    <source>
        <dbReference type="Proteomes" id="UP001165287"/>
    </source>
</evidence>
<dbReference type="EMBL" id="JAIQUM010000025">
    <property type="protein sequence ID" value="MBZ5751077.1"/>
    <property type="molecule type" value="Genomic_DNA"/>
</dbReference>
<feature type="transmembrane region" description="Helical" evidence="19">
    <location>
        <begin position="39"/>
        <end position="57"/>
    </location>
</feature>
<feature type="transmembrane region" description="Helical" evidence="19">
    <location>
        <begin position="148"/>
        <end position="172"/>
    </location>
</feature>
<dbReference type="HAMAP" id="MF_00719">
    <property type="entry name" value="CobS"/>
    <property type="match status" value="1"/>
</dbReference>
<name>A0ABS7USL6_9BACI</name>
<gene>
    <name evidence="19 20" type="primary">cobS</name>
    <name evidence="20" type="ORF">K9V48_12655</name>
</gene>
<keyword evidence="10 19" id="KW-0812">Transmembrane</keyword>
<feature type="transmembrane region" description="Helical" evidence="19">
    <location>
        <begin position="234"/>
        <end position="257"/>
    </location>
</feature>
<evidence type="ECO:0000256" key="14">
    <source>
        <dbReference type="ARBA" id="ARBA00025228"/>
    </source>
</evidence>
<comment type="similarity">
    <text evidence="4 19">Belongs to the CobS family.</text>
</comment>
<keyword evidence="7 19" id="KW-1003">Cell membrane</keyword>
<dbReference type="Pfam" id="PF02654">
    <property type="entry name" value="CobS"/>
    <property type="match status" value="1"/>
</dbReference>
<evidence type="ECO:0000256" key="9">
    <source>
        <dbReference type="ARBA" id="ARBA00022679"/>
    </source>
</evidence>
<evidence type="ECO:0000256" key="17">
    <source>
        <dbReference type="ARBA" id="ARBA00048623"/>
    </source>
</evidence>
<comment type="subcellular location">
    <subcellularLocation>
        <location evidence="2 19">Cell membrane</location>
        <topology evidence="2 19">Multi-pass membrane protein</topology>
    </subcellularLocation>
</comment>
<feature type="transmembrane region" description="Helical" evidence="19">
    <location>
        <begin position="192"/>
        <end position="222"/>
    </location>
</feature>
<dbReference type="PANTHER" id="PTHR34148">
    <property type="entry name" value="ADENOSYLCOBINAMIDE-GDP RIBAZOLETRANSFERASE"/>
    <property type="match status" value="1"/>
</dbReference>
<dbReference type="InterPro" id="IPR003805">
    <property type="entry name" value="CobS"/>
</dbReference>
<keyword evidence="13 19" id="KW-0472">Membrane</keyword>
<keyword evidence="21" id="KW-1185">Reference proteome</keyword>
<accession>A0ABS7USL6</accession>
<evidence type="ECO:0000256" key="2">
    <source>
        <dbReference type="ARBA" id="ARBA00004651"/>
    </source>
</evidence>
<evidence type="ECO:0000256" key="7">
    <source>
        <dbReference type="ARBA" id="ARBA00022475"/>
    </source>
</evidence>
<dbReference type="GO" id="GO:0051073">
    <property type="term" value="F:adenosylcobinamide-GDP ribazoletransferase activity"/>
    <property type="evidence" value="ECO:0007669"/>
    <property type="project" value="UniProtKB-EC"/>
</dbReference>
<evidence type="ECO:0000313" key="20">
    <source>
        <dbReference type="EMBL" id="MBZ5751077.1"/>
    </source>
</evidence>
<evidence type="ECO:0000256" key="12">
    <source>
        <dbReference type="ARBA" id="ARBA00022989"/>
    </source>
</evidence>
<evidence type="ECO:0000256" key="10">
    <source>
        <dbReference type="ARBA" id="ARBA00022692"/>
    </source>
</evidence>
<dbReference type="Proteomes" id="UP001165287">
    <property type="component" value="Unassembled WGS sequence"/>
</dbReference>
<evidence type="ECO:0000256" key="13">
    <source>
        <dbReference type="ARBA" id="ARBA00023136"/>
    </source>
</evidence>
<dbReference type="RefSeq" id="WP_224139352.1">
    <property type="nucleotide sequence ID" value="NZ_JAIQUM010000025.1"/>
</dbReference>
<reference evidence="20" key="1">
    <citation type="submission" date="2024-05" db="EMBL/GenBank/DDBJ databases">
        <title>Metabacillus sp. nov., isolated from the rhizosphere soil of tomato plants.</title>
        <authorList>
            <person name="Ma R."/>
        </authorList>
    </citation>
    <scope>NUCLEOTIDE SEQUENCE</scope>
    <source>
        <strain evidence="20">DBTR6</strain>
    </source>
</reference>
<keyword evidence="11 19" id="KW-0460">Magnesium</keyword>
<comment type="cofactor">
    <cofactor evidence="1 19">
        <name>Mg(2+)</name>
        <dbReference type="ChEBI" id="CHEBI:18420"/>
    </cofactor>
</comment>
<keyword evidence="12 19" id="KW-1133">Transmembrane helix</keyword>
<dbReference type="NCBIfam" id="TIGR00317">
    <property type="entry name" value="cobS"/>
    <property type="match status" value="1"/>
</dbReference>
<proteinExistence type="inferred from homology"/>
<evidence type="ECO:0000256" key="6">
    <source>
        <dbReference type="ARBA" id="ARBA00015850"/>
    </source>
</evidence>